<proteinExistence type="predicted"/>
<accession>A0A840APG6</accession>
<keyword evidence="2" id="KW-1185">Reference proteome</keyword>
<dbReference type="AlphaFoldDB" id="A0A840APG6"/>
<dbReference type="EMBL" id="JACIDS010000002">
    <property type="protein sequence ID" value="MBB3930917.1"/>
    <property type="molecule type" value="Genomic_DNA"/>
</dbReference>
<organism evidence="1 2">
    <name type="scientific">Kaistia hirudinis</name>
    <dbReference type="NCBI Taxonomy" id="1293440"/>
    <lineage>
        <taxon>Bacteria</taxon>
        <taxon>Pseudomonadati</taxon>
        <taxon>Pseudomonadota</taxon>
        <taxon>Alphaproteobacteria</taxon>
        <taxon>Hyphomicrobiales</taxon>
        <taxon>Kaistiaceae</taxon>
        <taxon>Kaistia</taxon>
    </lineage>
</organism>
<dbReference type="Proteomes" id="UP000553963">
    <property type="component" value="Unassembled WGS sequence"/>
</dbReference>
<evidence type="ECO:0000313" key="2">
    <source>
        <dbReference type="Proteomes" id="UP000553963"/>
    </source>
</evidence>
<name>A0A840APG6_9HYPH</name>
<comment type="caution">
    <text evidence="1">The sequence shown here is derived from an EMBL/GenBank/DDBJ whole genome shotgun (WGS) entry which is preliminary data.</text>
</comment>
<sequence>MEDNPLLLRLKELESLERLVEKIGRVDLHASDGKGLEAMLKDLFRLETKAA</sequence>
<evidence type="ECO:0000313" key="1">
    <source>
        <dbReference type="EMBL" id="MBB3930917.1"/>
    </source>
</evidence>
<protein>
    <submittedName>
        <fullName evidence="1">Uncharacterized protein</fullName>
    </submittedName>
</protein>
<gene>
    <name evidence="1" type="ORF">GGR25_001956</name>
</gene>
<reference evidence="1 2" key="1">
    <citation type="submission" date="2020-08" db="EMBL/GenBank/DDBJ databases">
        <title>Genomic Encyclopedia of Type Strains, Phase IV (KMG-IV): sequencing the most valuable type-strain genomes for metagenomic binning, comparative biology and taxonomic classification.</title>
        <authorList>
            <person name="Goeker M."/>
        </authorList>
    </citation>
    <scope>NUCLEOTIDE SEQUENCE [LARGE SCALE GENOMIC DNA]</scope>
    <source>
        <strain evidence="1 2">DSM 25966</strain>
    </source>
</reference>